<reference evidence="2" key="1">
    <citation type="submission" date="2021-01" db="EMBL/GenBank/DDBJ databases">
        <authorList>
            <consortium name="Genoscope - CEA"/>
            <person name="William W."/>
        </authorList>
    </citation>
    <scope>NUCLEOTIDE SEQUENCE</scope>
</reference>
<accession>A0A8S1U6A0</accession>
<dbReference type="Proteomes" id="UP000689195">
    <property type="component" value="Unassembled WGS sequence"/>
</dbReference>
<feature type="transmembrane region" description="Helical" evidence="1">
    <location>
        <begin position="81"/>
        <end position="99"/>
    </location>
</feature>
<feature type="transmembrane region" description="Helical" evidence="1">
    <location>
        <begin position="141"/>
        <end position="165"/>
    </location>
</feature>
<evidence type="ECO:0000256" key="1">
    <source>
        <dbReference type="SAM" id="Phobius"/>
    </source>
</evidence>
<feature type="transmembrane region" description="Helical" evidence="1">
    <location>
        <begin position="12"/>
        <end position="31"/>
    </location>
</feature>
<sequence>MYFLGQQQILKIILLLLVIIKYNQFISLAYLRLKCLQILNREETLQLLLFEIINKTINHILIINPFPPYIINKKQNLQLKLFIQQMILLNITQWIMIILDQLNNAKYYLVKPINNKLTIQCAPLIVRRKDIEDQNIIKNRIQLHIVFVIQLFLIFGLKISTLSFFDNEIESDKINLSYIPNPFKNEKKHIEI</sequence>
<evidence type="ECO:0000313" key="2">
    <source>
        <dbReference type="EMBL" id="CAD8160310.1"/>
    </source>
</evidence>
<dbReference type="EMBL" id="CAJJDO010000034">
    <property type="protein sequence ID" value="CAD8160310.1"/>
    <property type="molecule type" value="Genomic_DNA"/>
</dbReference>
<proteinExistence type="predicted"/>
<name>A0A8S1U6A0_9CILI</name>
<comment type="caution">
    <text evidence="2">The sequence shown here is derived from an EMBL/GenBank/DDBJ whole genome shotgun (WGS) entry which is preliminary data.</text>
</comment>
<keyword evidence="1" id="KW-0472">Membrane</keyword>
<dbReference type="AlphaFoldDB" id="A0A8S1U6A0"/>
<gene>
    <name evidence="2" type="ORF">PPENT_87.1.T0340272</name>
</gene>
<protein>
    <recommendedName>
        <fullName evidence="4">Transmembrane protein</fullName>
    </recommendedName>
</protein>
<organism evidence="2 3">
    <name type="scientific">Paramecium pentaurelia</name>
    <dbReference type="NCBI Taxonomy" id="43138"/>
    <lineage>
        <taxon>Eukaryota</taxon>
        <taxon>Sar</taxon>
        <taxon>Alveolata</taxon>
        <taxon>Ciliophora</taxon>
        <taxon>Intramacronucleata</taxon>
        <taxon>Oligohymenophorea</taxon>
        <taxon>Peniculida</taxon>
        <taxon>Parameciidae</taxon>
        <taxon>Paramecium</taxon>
    </lineage>
</organism>
<evidence type="ECO:0008006" key="4">
    <source>
        <dbReference type="Google" id="ProtNLM"/>
    </source>
</evidence>
<keyword evidence="1" id="KW-1133">Transmembrane helix</keyword>
<keyword evidence="1" id="KW-0812">Transmembrane</keyword>
<keyword evidence="3" id="KW-1185">Reference proteome</keyword>
<evidence type="ECO:0000313" key="3">
    <source>
        <dbReference type="Proteomes" id="UP000689195"/>
    </source>
</evidence>